<reference evidence="9" key="3">
    <citation type="submission" date="2025-09" db="UniProtKB">
        <authorList>
            <consortium name="Ensembl"/>
        </authorList>
    </citation>
    <scope>IDENTIFICATION</scope>
</reference>
<comment type="similarity">
    <text evidence="6">Belongs to the S100-fused protein family.</text>
</comment>
<dbReference type="PROSITE" id="PS00018">
    <property type="entry name" value="EF_HAND_1"/>
    <property type="match status" value="1"/>
</dbReference>
<dbReference type="CDD" id="cd00213">
    <property type="entry name" value="S-100"/>
    <property type="match status" value="1"/>
</dbReference>
<evidence type="ECO:0000256" key="3">
    <source>
        <dbReference type="ARBA" id="ARBA00022723"/>
    </source>
</evidence>
<dbReference type="PANTHER" id="PTHR22571">
    <property type="entry name" value="FILAGGRIN-RELATED"/>
    <property type="match status" value="1"/>
</dbReference>
<evidence type="ECO:0000259" key="8">
    <source>
        <dbReference type="PROSITE" id="PS50222"/>
    </source>
</evidence>
<dbReference type="GO" id="GO:0005509">
    <property type="term" value="F:calcium ion binding"/>
    <property type="evidence" value="ECO:0007669"/>
    <property type="project" value="InterPro"/>
</dbReference>
<dbReference type="OMA" id="RPIMKNP"/>
<feature type="compositionally biased region" description="Basic and acidic residues" evidence="7">
    <location>
        <begin position="214"/>
        <end position="223"/>
    </location>
</feature>
<dbReference type="InterPro" id="IPR018247">
    <property type="entry name" value="EF_Hand_1_Ca_BS"/>
</dbReference>
<feature type="domain" description="EF-hand" evidence="8">
    <location>
        <begin position="49"/>
        <end position="84"/>
    </location>
</feature>
<dbReference type="InterPro" id="IPR002048">
    <property type="entry name" value="EF_hand_dom"/>
</dbReference>
<feature type="compositionally biased region" description="Basic residues" evidence="7">
    <location>
        <begin position="98"/>
        <end position="108"/>
    </location>
</feature>
<dbReference type="SUPFAM" id="SSF47473">
    <property type="entry name" value="EF-hand"/>
    <property type="match status" value="1"/>
</dbReference>
<dbReference type="SMART" id="SM01394">
    <property type="entry name" value="S_100"/>
    <property type="match status" value="1"/>
</dbReference>
<name>A0A452QAQ1_URSAM</name>
<protein>
    <recommendedName>
        <fullName evidence="8">EF-hand domain-containing protein</fullName>
    </recommendedName>
</protein>
<keyword evidence="10" id="KW-1185">Reference proteome</keyword>
<feature type="compositionally biased region" description="Basic and acidic residues" evidence="7">
    <location>
        <begin position="192"/>
        <end position="207"/>
    </location>
</feature>
<dbReference type="GeneTree" id="ENSGT00940000154467"/>
<dbReference type="FunFam" id="1.10.238.10:FF:000133">
    <property type="entry name" value="Filaggrin"/>
    <property type="match status" value="1"/>
</dbReference>
<feature type="compositionally biased region" description="Low complexity" evidence="7">
    <location>
        <begin position="252"/>
        <end position="271"/>
    </location>
</feature>
<feature type="compositionally biased region" description="Basic residues" evidence="7">
    <location>
        <begin position="148"/>
        <end position="162"/>
    </location>
</feature>
<dbReference type="GO" id="GO:0061436">
    <property type="term" value="P:establishment of skin barrier"/>
    <property type="evidence" value="ECO:0007669"/>
    <property type="project" value="TreeGrafter"/>
</dbReference>
<keyword evidence="4" id="KW-0677">Repeat</keyword>
<dbReference type="GO" id="GO:0005634">
    <property type="term" value="C:nucleus"/>
    <property type="evidence" value="ECO:0007669"/>
    <property type="project" value="TreeGrafter"/>
</dbReference>
<evidence type="ECO:0000313" key="9">
    <source>
        <dbReference type="Ensembl" id="ENSUAMP00000001181.1"/>
    </source>
</evidence>
<comment type="subcellular location">
    <subcellularLocation>
        <location evidence="1">Cytoplasmic granule</location>
    </subcellularLocation>
</comment>
<evidence type="ECO:0000256" key="4">
    <source>
        <dbReference type="ARBA" id="ARBA00022737"/>
    </source>
</evidence>
<evidence type="ECO:0000256" key="5">
    <source>
        <dbReference type="ARBA" id="ARBA00022837"/>
    </source>
</evidence>
<reference evidence="9" key="2">
    <citation type="submission" date="2025-08" db="UniProtKB">
        <authorList>
            <consortium name="Ensembl"/>
        </authorList>
    </citation>
    <scope>IDENTIFICATION</scope>
</reference>
<reference evidence="10" key="1">
    <citation type="submission" date="2016-06" db="EMBL/GenBank/DDBJ databases">
        <title>De novo assembly and RNA-Seq shows season-dependent expression and editing in black bear kidneys.</title>
        <authorList>
            <person name="Korstanje R."/>
            <person name="Srivastava A."/>
            <person name="Sarsani V.K."/>
            <person name="Sheehan S.M."/>
            <person name="Seger R.L."/>
            <person name="Barter M.E."/>
            <person name="Lindqvist C."/>
            <person name="Brody L.C."/>
            <person name="Mullikin J.C."/>
        </authorList>
    </citation>
    <scope>NUCLEOTIDE SEQUENCE [LARGE SCALE GENOMIC DNA]</scope>
</reference>
<dbReference type="PROSITE" id="PS50222">
    <property type="entry name" value="EF_HAND_2"/>
    <property type="match status" value="1"/>
</dbReference>
<dbReference type="Proteomes" id="UP000291022">
    <property type="component" value="Unassembled WGS sequence"/>
</dbReference>
<evidence type="ECO:0000256" key="7">
    <source>
        <dbReference type="SAM" id="MobiDB-lite"/>
    </source>
</evidence>
<dbReference type="Pfam" id="PF01023">
    <property type="entry name" value="S_100"/>
    <property type="match status" value="1"/>
</dbReference>
<keyword evidence="2" id="KW-0597">Phosphoprotein</keyword>
<dbReference type="Gene3D" id="1.10.238.10">
    <property type="entry name" value="EF-hand"/>
    <property type="match status" value="1"/>
</dbReference>
<evidence type="ECO:0000256" key="6">
    <source>
        <dbReference type="ARBA" id="ARBA00038258"/>
    </source>
</evidence>
<evidence type="ECO:0000313" key="10">
    <source>
        <dbReference type="Proteomes" id="UP000291022"/>
    </source>
</evidence>
<proteinExistence type="inferred from homology"/>
<dbReference type="GO" id="GO:0036457">
    <property type="term" value="C:keratohyalin granule"/>
    <property type="evidence" value="ECO:0007669"/>
    <property type="project" value="TreeGrafter"/>
</dbReference>
<dbReference type="GO" id="GO:0046914">
    <property type="term" value="F:transition metal ion binding"/>
    <property type="evidence" value="ECO:0007669"/>
    <property type="project" value="InterPro"/>
</dbReference>
<feature type="region of interest" description="Disordered" evidence="7">
    <location>
        <begin position="96"/>
        <end position="271"/>
    </location>
</feature>
<keyword evidence="5" id="KW-0106">Calcium</keyword>
<dbReference type="InterPro" id="IPR001751">
    <property type="entry name" value="S100/CaBP7/8-like_CS"/>
</dbReference>
<dbReference type="PANTHER" id="PTHR22571:SF24">
    <property type="entry name" value="FILAGGRIN-2"/>
    <property type="match status" value="1"/>
</dbReference>
<dbReference type="STRING" id="9643.ENSUAMP00000001181"/>
<accession>A0A452QAQ1</accession>
<dbReference type="PROSITE" id="PS00303">
    <property type="entry name" value="S100_CABP"/>
    <property type="match status" value="1"/>
</dbReference>
<dbReference type="InterPro" id="IPR052503">
    <property type="entry name" value="S100-fused_Epidermal_Struct"/>
</dbReference>
<dbReference type="GO" id="GO:0001533">
    <property type="term" value="C:cornified envelope"/>
    <property type="evidence" value="ECO:0007669"/>
    <property type="project" value="TreeGrafter"/>
</dbReference>
<dbReference type="Ensembl" id="ENSUAMT00000001360.1">
    <property type="protein sequence ID" value="ENSUAMP00000001181.1"/>
    <property type="gene ID" value="ENSUAMG00000001139.1"/>
</dbReference>
<dbReference type="InterPro" id="IPR013787">
    <property type="entry name" value="S100_Ca-bd_sub"/>
</dbReference>
<dbReference type="InterPro" id="IPR034325">
    <property type="entry name" value="S-100_dom"/>
</dbReference>
<dbReference type="AlphaFoldDB" id="A0A452QAQ1"/>
<evidence type="ECO:0000256" key="1">
    <source>
        <dbReference type="ARBA" id="ARBA00004463"/>
    </source>
</evidence>
<dbReference type="InterPro" id="IPR011992">
    <property type="entry name" value="EF-hand-dom_pair"/>
</dbReference>
<keyword evidence="3" id="KW-0479">Metal-binding</keyword>
<sequence length="271" mass="30504">MTDLLRSVVTVIDVFYKYTKQDGECRTLSKDELKELLEKEFRPIMKNPDDPDTVDVIMHMLDRDHDRRLDFTEFLLMVFKLAMACNRVLSKEYCKASGSKKHRRGHRHQKEESETEEEEETLGQKSGYRYSSWSEGGEHVYGSEGLRGRMKHRHGSNSRRLGRQGGLSSSGNQEEFEKRRHGSSSGHSWNSGKERHGSSSGELGERRNKSHVSPSRDSEKEYESGSGSGSKSRGRKSHGGLSHGLDVSGLESNSTQSRESQSSSFGQQGSG</sequence>
<evidence type="ECO:0000256" key="2">
    <source>
        <dbReference type="ARBA" id="ARBA00022553"/>
    </source>
</evidence>
<organism evidence="9 10">
    <name type="scientific">Ursus americanus</name>
    <name type="common">American black bear</name>
    <name type="synonym">Euarctos americanus</name>
    <dbReference type="NCBI Taxonomy" id="9643"/>
    <lineage>
        <taxon>Eukaryota</taxon>
        <taxon>Metazoa</taxon>
        <taxon>Chordata</taxon>
        <taxon>Craniata</taxon>
        <taxon>Vertebrata</taxon>
        <taxon>Euteleostomi</taxon>
        <taxon>Mammalia</taxon>
        <taxon>Eutheria</taxon>
        <taxon>Laurasiatheria</taxon>
        <taxon>Carnivora</taxon>
        <taxon>Caniformia</taxon>
        <taxon>Ursidae</taxon>
        <taxon>Ursus</taxon>
    </lineage>
</organism>